<feature type="transmembrane region" description="Helical" evidence="1">
    <location>
        <begin position="137"/>
        <end position="159"/>
    </location>
</feature>
<dbReference type="RefSeq" id="WP_072743760.1">
    <property type="nucleotide sequence ID" value="NZ_FQXR01000004.1"/>
</dbReference>
<organism evidence="2 3">
    <name type="scientific">Sporanaerobacter acetigenes DSM 13106</name>
    <dbReference type="NCBI Taxonomy" id="1123281"/>
    <lineage>
        <taxon>Bacteria</taxon>
        <taxon>Bacillati</taxon>
        <taxon>Bacillota</taxon>
        <taxon>Tissierellia</taxon>
        <taxon>Tissierellales</taxon>
        <taxon>Sporanaerobacteraceae</taxon>
        <taxon>Sporanaerobacter</taxon>
    </lineage>
</organism>
<evidence type="ECO:0000256" key="1">
    <source>
        <dbReference type="SAM" id="Phobius"/>
    </source>
</evidence>
<keyword evidence="1" id="KW-1133">Transmembrane helix</keyword>
<evidence type="ECO:0000313" key="2">
    <source>
        <dbReference type="EMBL" id="SHH79420.1"/>
    </source>
</evidence>
<feature type="transmembrane region" description="Helical" evidence="1">
    <location>
        <begin position="57"/>
        <end position="83"/>
    </location>
</feature>
<name>A0A1M5VW61_9FIRM</name>
<reference evidence="2 3" key="1">
    <citation type="submission" date="2016-11" db="EMBL/GenBank/DDBJ databases">
        <authorList>
            <person name="Jaros S."/>
            <person name="Januszkiewicz K."/>
            <person name="Wedrychowicz H."/>
        </authorList>
    </citation>
    <scope>NUCLEOTIDE SEQUENCE [LARGE SCALE GENOMIC DNA]</scope>
    <source>
        <strain evidence="2 3">DSM 13106</strain>
    </source>
</reference>
<protein>
    <recommendedName>
        <fullName evidence="4">Energy-coupling factor transport system substrate-specific component</fullName>
    </recommendedName>
</protein>
<feature type="transmembrane region" description="Helical" evidence="1">
    <location>
        <begin position="34"/>
        <end position="51"/>
    </location>
</feature>
<keyword evidence="1" id="KW-0812">Transmembrane</keyword>
<keyword evidence="3" id="KW-1185">Reference proteome</keyword>
<feature type="transmembrane region" description="Helical" evidence="1">
    <location>
        <begin position="6"/>
        <end position="27"/>
    </location>
</feature>
<dbReference type="STRING" id="1123281.SAMN02745180_01082"/>
<proteinExistence type="predicted"/>
<sequence>MLLNKSKAVAYGGILTALGVIFIYLGTILAYNKLAMLFFASLMIPIGILLIGTKYGIYIYISTLILSLLLVGFREITLSYMIFFGPYGIIKNYIEKIGKTPFEIILKLLYFNLALFISYKIYGLFISTPINMQMPIMQIFIFIQLVFLVLDYAMTLFIYKFRKKYKT</sequence>
<evidence type="ECO:0000313" key="3">
    <source>
        <dbReference type="Proteomes" id="UP000184389"/>
    </source>
</evidence>
<dbReference type="AlphaFoldDB" id="A0A1M5VW61"/>
<keyword evidence="1" id="KW-0472">Membrane</keyword>
<dbReference type="Proteomes" id="UP000184389">
    <property type="component" value="Unassembled WGS sequence"/>
</dbReference>
<feature type="transmembrane region" description="Helical" evidence="1">
    <location>
        <begin position="104"/>
        <end position="125"/>
    </location>
</feature>
<gene>
    <name evidence="2" type="ORF">SAMN02745180_01082</name>
</gene>
<dbReference type="OrthoDB" id="1708005at2"/>
<evidence type="ECO:0008006" key="4">
    <source>
        <dbReference type="Google" id="ProtNLM"/>
    </source>
</evidence>
<accession>A0A1M5VW61</accession>
<dbReference type="EMBL" id="FQXR01000004">
    <property type="protein sequence ID" value="SHH79420.1"/>
    <property type="molecule type" value="Genomic_DNA"/>
</dbReference>